<keyword evidence="11" id="KW-1185">Reference proteome</keyword>
<protein>
    <submittedName>
        <fullName evidence="10">Flavin reductase</fullName>
    </submittedName>
</protein>
<evidence type="ECO:0000256" key="1">
    <source>
        <dbReference type="ARBA" id="ARBA00001962"/>
    </source>
</evidence>
<evidence type="ECO:0000259" key="8">
    <source>
        <dbReference type="PROSITE" id="PS50902"/>
    </source>
</evidence>
<dbReference type="RefSeq" id="WP_349135047.1">
    <property type="nucleotide sequence ID" value="NZ_JBBMFF010000151.1"/>
</dbReference>
<dbReference type="SMART" id="SM00903">
    <property type="entry name" value="Flavin_Reduct"/>
    <property type="match status" value="1"/>
</dbReference>
<dbReference type="PANTHER" id="PTHR32145:SF20">
    <property type="entry name" value="FLAVOPROTEIN"/>
    <property type="match status" value="1"/>
</dbReference>
<dbReference type="CDD" id="cd00350">
    <property type="entry name" value="rubredoxin_like"/>
    <property type="match status" value="1"/>
</dbReference>
<dbReference type="Proteomes" id="UP001491552">
    <property type="component" value="Unassembled WGS sequence"/>
</dbReference>
<dbReference type="Gene3D" id="2.30.110.10">
    <property type="entry name" value="Electron Transport, Fmn-binding Protein, Chain A"/>
    <property type="match status" value="1"/>
</dbReference>
<comment type="similarity">
    <text evidence="3">In the C-terminal section; belongs to the flavodoxin reductase family.</text>
</comment>
<comment type="function">
    <text evidence="7">Mediates electron transfer from NADH to oxygen, reducing it to water. This modular protein has 3 redox cofactors, in other organisms the same activity requires 2 or 3 proteins.</text>
</comment>
<dbReference type="InterPro" id="IPR002563">
    <property type="entry name" value="Flavin_Rdtase-like_dom"/>
</dbReference>
<comment type="caution">
    <text evidence="10">The sequence shown here is derived from an EMBL/GenBank/DDBJ whole genome shotgun (WGS) entry which is preliminary data.</text>
</comment>
<dbReference type="SMART" id="SM00849">
    <property type="entry name" value="Lactamase_B"/>
    <property type="match status" value="1"/>
</dbReference>
<dbReference type="Gene3D" id="2.20.28.10">
    <property type="match status" value="1"/>
</dbReference>
<dbReference type="SUPFAM" id="SSF50475">
    <property type="entry name" value="FMN-binding split barrel"/>
    <property type="match status" value="1"/>
</dbReference>
<dbReference type="Pfam" id="PF01613">
    <property type="entry name" value="Flavin_Reduct"/>
    <property type="match status" value="1"/>
</dbReference>
<evidence type="ECO:0000256" key="6">
    <source>
        <dbReference type="ARBA" id="ARBA00022982"/>
    </source>
</evidence>
<evidence type="ECO:0000313" key="11">
    <source>
        <dbReference type="Proteomes" id="UP001491552"/>
    </source>
</evidence>
<keyword evidence="5" id="KW-0813">Transport</keyword>
<evidence type="ECO:0000259" key="9">
    <source>
        <dbReference type="PROSITE" id="PS50903"/>
    </source>
</evidence>
<evidence type="ECO:0000256" key="3">
    <source>
        <dbReference type="ARBA" id="ARBA00006098"/>
    </source>
</evidence>
<evidence type="ECO:0000256" key="2">
    <source>
        <dbReference type="ARBA" id="ARBA00001965"/>
    </source>
</evidence>
<dbReference type="Gene3D" id="3.40.50.360">
    <property type="match status" value="1"/>
</dbReference>
<dbReference type="SUPFAM" id="SSF52218">
    <property type="entry name" value="Flavoproteins"/>
    <property type="match status" value="1"/>
</dbReference>
<reference evidence="10 11" key="1">
    <citation type="submission" date="2024-03" db="EMBL/GenBank/DDBJ databases">
        <title>Human intestinal bacterial collection.</title>
        <authorList>
            <person name="Pauvert C."/>
            <person name="Hitch T.C.A."/>
            <person name="Clavel T."/>
        </authorList>
    </citation>
    <scope>NUCLEOTIDE SEQUENCE [LARGE SCALE GENOMIC DNA]</scope>
    <source>
        <strain evidence="10 11">CLA-AA-H192</strain>
    </source>
</reference>
<proteinExistence type="inferred from homology"/>
<sequence length="614" mass="68180">MYCVRKVLEDLWWVGGNDRRLAMFEGVYAVPNGVSYNSYLLLDDKTILFDTVDPSVSKVFFENVDHVLAGRKLDYLVIHHMEPDHSGTVSEVLLRHPETVIVCSDRIRAMLQQFRGGVAPQNAFHLVKEGDTFETGHHTLTFLSAPMVHWPEVMVSYDLTTRTLFSADAFGTFGAINGALFADEVDFFRDYVDEARRYYCNIVGKYGTQVQALLKKASTVQIDRICPLHGFVWRKNIGEFIDRYVHWSTYTPEEQGVMIAYASVYGGTENAAELLSVRLRERGVKTVMFDVSVTPASDIIAAAFRWSHLVFAAPTYNAGIFVTMENLLHDIVAHNLQNRTVALIENGSWAPTSGKHMRDLLGKLKNVTILDQQLTLRSAMAESQSAQLGALADALCATLPQPQVHASEPGTVDNQAMFALSYGLFVLSAREGERDNACIINTAAQVTDTPKRISITVNKQNLTHDMILKTGVFNLSVLSQDASFAQFQQYGFRSGRDTADKFDGAEAVRTANGLRYEPAGTNAVLSGKVIQTLDCGTHTLFLAEVTEARVLSDVPSATYAYYFEHIKPKPQPAAEKKTGFVCKICGYVYEGETLPADYICPLCKHGAEDFEPLK</sequence>
<organism evidence="10 11">
    <name type="scientific">Faecousia intestinalis</name>
    <dbReference type="NCBI Taxonomy" id="3133167"/>
    <lineage>
        <taxon>Bacteria</taxon>
        <taxon>Bacillati</taxon>
        <taxon>Bacillota</taxon>
        <taxon>Clostridia</taxon>
        <taxon>Eubacteriales</taxon>
        <taxon>Oscillospiraceae</taxon>
        <taxon>Faecousia</taxon>
    </lineage>
</organism>
<evidence type="ECO:0000256" key="5">
    <source>
        <dbReference type="ARBA" id="ARBA00022448"/>
    </source>
</evidence>
<dbReference type="InterPro" id="IPR001279">
    <property type="entry name" value="Metallo-B-lactamas"/>
</dbReference>
<dbReference type="Gene3D" id="3.60.15.10">
    <property type="entry name" value="Ribonuclease Z/Hydroxyacylglutathione hydrolase-like"/>
    <property type="match status" value="1"/>
</dbReference>
<dbReference type="PROSITE" id="PS50903">
    <property type="entry name" value="RUBREDOXIN_LIKE"/>
    <property type="match status" value="1"/>
</dbReference>
<feature type="domain" description="Flavodoxin-like" evidence="8">
    <location>
        <begin position="257"/>
        <end position="396"/>
    </location>
</feature>
<dbReference type="SUPFAM" id="SSF57802">
    <property type="entry name" value="Rubredoxin-like"/>
    <property type="match status" value="1"/>
</dbReference>
<feature type="domain" description="Rubredoxin-like" evidence="9">
    <location>
        <begin position="577"/>
        <end position="613"/>
    </location>
</feature>
<dbReference type="InterPro" id="IPR045761">
    <property type="entry name" value="ODP_dom"/>
</dbReference>
<dbReference type="PROSITE" id="PS50902">
    <property type="entry name" value="FLAVODOXIN_LIKE"/>
    <property type="match status" value="1"/>
</dbReference>
<comment type="cofactor">
    <cofactor evidence="2">
        <name>Fe(3+)</name>
        <dbReference type="ChEBI" id="CHEBI:29034"/>
    </cofactor>
</comment>
<dbReference type="SUPFAM" id="SSF56281">
    <property type="entry name" value="Metallo-hydrolase/oxidoreductase"/>
    <property type="match status" value="1"/>
</dbReference>
<keyword evidence="6" id="KW-0249">Electron transport</keyword>
<gene>
    <name evidence="10" type="ORF">WMO66_03780</name>
</gene>
<dbReference type="Pfam" id="PF19583">
    <property type="entry name" value="ODP"/>
    <property type="match status" value="1"/>
</dbReference>
<dbReference type="InterPro" id="IPR029039">
    <property type="entry name" value="Flavoprotein-like_sf"/>
</dbReference>
<dbReference type="CDD" id="cd07709">
    <property type="entry name" value="flavodiiron_proteins_MBL-fold"/>
    <property type="match status" value="1"/>
</dbReference>
<dbReference type="InterPro" id="IPR048574">
    <property type="entry name" value="RUBY_RBDX"/>
</dbReference>
<comment type="similarity">
    <text evidence="4">In the N-terminal section; belongs to the zinc metallo-hydrolase group 3 family.</text>
</comment>
<dbReference type="InterPro" id="IPR036866">
    <property type="entry name" value="RibonucZ/Hydroxyglut_hydro"/>
</dbReference>
<dbReference type="InterPro" id="IPR012349">
    <property type="entry name" value="Split_barrel_FMN-bd"/>
</dbReference>
<accession>A0ABV1G4V6</accession>
<comment type="cofactor">
    <cofactor evidence="1">
        <name>Fe cation</name>
        <dbReference type="ChEBI" id="CHEBI:24875"/>
    </cofactor>
</comment>
<name>A0ABV1G4V6_9FIRM</name>
<dbReference type="EMBL" id="JBBMFF010000151">
    <property type="protein sequence ID" value="MEQ2510377.1"/>
    <property type="molecule type" value="Genomic_DNA"/>
</dbReference>
<evidence type="ECO:0000256" key="7">
    <source>
        <dbReference type="ARBA" id="ARBA00025633"/>
    </source>
</evidence>
<dbReference type="InterPro" id="IPR051285">
    <property type="entry name" value="NADH_oxidoreductase_modular"/>
</dbReference>
<dbReference type="InterPro" id="IPR008254">
    <property type="entry name" value="Flavodoxin/NO_synth"/>
</dbReference>
<dbReference type="PANTHER" id="PTHR32145">
    <property type="entry name" value="DIFLAVIN FLAVOPROTEIN A 2-RELATED"/>
    <property type="match status" value="1"/>
</dbReference>
<dbReference type="Pfam" id="PF21349">
    <property type="entry name" value="RUBY_RBDX"/>
    <property type="match status" value="1"/>
</dbReference>
<evidence type="ECO:0000313" key="10">
    <source>
        <dbReference type="EMBL" id="MEQ2510377.1"/>
    </source>
</evidence>
<evidence type="ECO:0000256" key="4">
    <source>
        <dbReference type="ARBA" id="ARBA00007121"/>
    </source>
</evidence>
<dbReference type="InterPro" id="IPR024934">
    <property type="entry name" value="Rubredoxin-like_dom"/>
</dbReference>